<sequence length="321" mass="36223">MSSKQSIGSSVTAHNIPSSSSFVGEEIHVKWILGSANFGLSYGIANERKLSREEVFGILASAQSHGVWGIDTAKAYGDAEKIIGEYFKARGKTLRVITKLPPKEYADPMEVEREITDSLRAMNVPSIDVLLLHSYETVRRFGKVILPVLQKLSKEKVIGRYGLSVYHPEEALEAARDLTGTLAIEFPINLFDRRFQKGNLLERLKSQGVFLLARSVFLQGLFFMQEEALGVDLSKVKKKVRKIRELAESARLRPEWLPLAFVATDPWIDGVVMGVDSADHLKTNLQALTHENLLRYRALEDQLADLEVDDEDILLPYRWKR</sequence>
<dbReference type="Proteomes" id="UP000534783">
    <property type="component" value="Unassembled WGS sequence"/>
</dbReference>
<name>A0A7X6DTH9_9BACT</name>
<accession>A0A7X6DTH9</accession>
<dbReference type="SUPFAM" id="SSF51430">
    <property type="entry name" value="NAD(P)-linked oxidoreductase"/>
    <property type="match status" value="1"/>
</dbReference>
<gene>
    <name evidence="2" type="ORF">MNODULE_20295</name>
</gene>
<evidence type="ECO:0000313" key="3">
    <source>
        <dbReference type="Proteomes" id="UP000534783"/>
    </source>
</evidence>
<organism evidence="2 3">
    <name type="scientific">Candidatus Manganitrophus noduliformans</name>
    <dbReference type="NCBI Taxonomy" id="2606439"/>
    <lineage>
        <taxon>Bacteria</taxon>
        <taxon>Pseudomonadati</taxon>
        <taxon>Nitrospirota</taxon>
        <taxon>Nitrospiria</taxon>
        <taxon>Candidatus Troglogloeales</taxon>
        <taxon>Candidatus Manganitrophaceae</taxon>
        <taxon>Candidatus Manganitrophus</taxon>
    </lineage>
</organism>
<evidence type="ECO:0000259" key="1">
    <source>
        <dbReference type="Pfam" id="PF00248"/>
    </source>
</evidence>
<protein>
    <submittedName>
        <fullName evidence="2">Aldo/keto reductase</fullName>
    </submittedName>
</protein>
<comment type="caution">
    <text evidence="2">The sequence shown here is derived from an EMBL/GenBank/DDBJ whole genome shotgun (WGS) entry which is preliminary data.</text>
</comment>
<dbReference type="CDD" id="cd19097">
    <property type="entry name" value="AKR_unchar"/>
    <property type="match status" value="1"/>
</dbReference>
<dbReference type="PANTHER" id="PTHR43312:SF1">
    <property type="entry name" value="NADP-DEPENDENT OXIDOREDUCTASE DOMAIN-CONTAINING PROTEIN"/>
    <property type="match status" value="1"/>
</dbReference>
<dbReference type="InterPro" id="IPR023210">
    <property type="entry name" value="NADP_OxRdtase_dom"/>
</dbReference>
<feature type="domain" description="NADP-dependent oxidoreductase" evidence="1">
    <location>
        <begin position="32"/>
        <end position="290"/>
    </location>
</feature>
<reference evidence="2 3" key="1">
    <citation type="journal article" date="2020" name="Nature">
        <title>Bacterial chemolithoautotrophy via manganese oxidation.</title>
        <authorList>
            <person name="Yu H."/>
            <person name="Leadbetter J.R."/>
        </authorList>
    </citation>
    <scope>NUCLEOTIDE SEQUENCE [LARGE SCALE GENOMIC DNA]</scope>
    <source>
        <strain evidence="2 3">Mn-1</strain>
    </source>
</reference>
<dbReference type="Pfam" id="PF00248">
    <property type="entry name" value="Aldo_ket_red"/>
    <property type="match status" value="1"/>
</dbReference>
<dbReference type="InterPro" id="IPR036812">
    <property type="entry name" value="NAD(P)_OxRdtase_dom_sf"/>
</dbReference>
<proteinExistence type="predicted"/>
<dbReference type="AlphaFoldDB" id="A0A7X6DTH9"/>
<keyword evidence="3" id="KW-1185">Reference proteome</keyword>
<dbReference type="PANTHER" id="PTHR43312">
    <property type="entry name" value="D-THREO-ALDOSE 1-DEHYDROGENASE"/>
    <property type="match status" value="1"/>
</dbReference>
<dbReference type="InterPro" id="IPR053135">
    <property type="entry name" value="AKR2_Oxidoreductase"/>
</dbReference>
<dbReference type="Gene3D" id="3.20.20.100">
    <property type="entry name" value="NADP-dependent oxidoreductase domain"/>
    <property type="match status" value="1"/>
</dbReference>
<dbReference type="RefSeq" id="WP_168063046.1">
    <property type="nucleotide sequence ID" value="NZ_VTOW01000005.1"/>
</dbReference>
<dbReference type="EMBL" id="VTOW01000005">
    <property type="protein sequence ID" value="NKE73100.1"/>
    <property type="molecule type" value="Genomic_DNA"/>
</dbReference>
<evidence type="ECO:0000313" key="2">
    <source>
        <dbReference type="EMBL" id="NKE73100.1"/>
    </source>
</evidence>